<reference evidence="2" key="1">
    <citation type="journal article" date="2023" name="Mol. Phylogenet. Evol.">
        <title>Genome-scale phylogeny and comparative genomics of the fungal order Sordariales.</title>
        <authorList>
            <person name="Hensen N."/>
            <person name="Bonometti L."/>
            <person name="Westerberg I."/>
            <person name="Brannstrom I.O."/>
            <person name="Guillou S."/>
            <person name="Cros-Aarteil S."/>
            <person name="Calhoun S."/>
            <person name="Haridas S."/>
            <person name="Kuo A."/>
            <person name="Mondo S."/>
            <person name="Pangilinan J."/>
            <person name="Riley R."/>
            <person name="LaButti K."/>
            <person name="Andreopoulos B."/>
            <person name="Lipzen A."/>
            <person name="Chen C."/>
            <person name="Yan M."/>
            <person name="Daum C."/>
            <person name="Ng V."/>
            <person name="Clum A."/>
            <person name="Steindorff A."/>
            <person name="Ohm R.A."/>
            <person name="Martin F."/>
            <person name="Silar P."/>
            <person name="Natvig D.O."/>
            <person name="Lalanne C."/>
            <person name="Gautier V."/>
            <person name="Ament-Velasquez S.L."/>
            <person name="Kruys A."/>
            <person name="Hutchinson M.I."/>
            <person name="Powell A.J."/>
            <person name="Barry K."/>
            <person name="Miller A.N."/>
            <person name="Grigoriev I.V."/>
            <person name="Debuchy R."/>
            <person name="Gladieux P."/>
            <person name="Hiltunen Thoren M."/>
            <person name="Johannesson H."/>
        </authorList>
    </citation>
    <scope>NUCLEOTIDE SEQUENCE</scope>
    <source>
        <strain evidence="2">CBS 892.96</strain>
    </source>
</reference>
<comment type="caution">
    <text evidence="2">The sequence shown here is derived from an EMBL/GenBank/DDBJ whole genome shotgun (WGS) entry which is preliminary data.</text>
</comment>
<name>A0AAN7A7D2_9PEZI</name>
<dbReference type="InterPro" id="IPR036291">
    <property type="entry name" value="NAD(P)-bd_dom_sf"/>
</dbReference>
<dbReference type="GO" id="GO:0005739">
    <property type="term" value="C:mitochondrion"/>
    <property type="evidence" value="ECO:0007669"/>
    <property type="project" value="TreeGrafter"/>
</dbReference>
<organism evidence="2 3">
    <name type="scientific">Triangularia setosa</name>
    <dbReference type="NCBI Taxonomy" id="2587417"/>
    <lineage>
        <taxon>Eukaryota</taxon>
        <taxon>Fungi</taxon>
        <taxon>Dikarya</taxon>
        <taxon>Ascomycota</taxon>
        <taxon>Pezizomycotina</taxon>
        <taxon>Sordariomycetes</taxon>
        <taxon>Sordariomycetidae</taxon>
        <taxon>Sordariales</taxon>
        <taxon>Podosporaceae</taxon>
        <taxon>Triangularia</taxon>
    </lineage>
</organism>
<dbReference type="SUPFAM" id="SSF50129">
    <property type="entry name" value="GroES-like"/>
    <property type="match status" value="1"/>
</dbReference>
<dbReference type="InterPro" id="IPR050700">
    <property type="entry name" value="YIM1/Zinc_Alcohol_DH_Fams"/>
</dbReference>
<keyword evidence="3" id="KW-1185">Reference proteome</keyword>
<dbReference type="CDD" id="cd05289">
    <property type="entry name" value="MDR_like_2"/>
    <property type="match status" value="1"/>
</dbReference>
<dbReference type="Proteomes" id="UP001302321">
    <property type="component" value="Unassembled WGS sequence"/>
</dbReference>
<evidence type="ECO:0000259" key="1">
    <source>
        <dbReference type="SMART" id="SM00829"/>
    </source>
</evidence>
<dbReference type="GO" id="GO:0016491">
    <property type="term" value="F:oxidoreductase activity"/>
    <property type="evidence" value="ECO:0007669"/>
    <property type="project" value="InterPro"/>
</dbReference>
<dbReference type="InterPro" id="IPR020843">
    <property type="entry name" value="ER"/>
</dbReference>
<dbReference type="InterPro" id="IPR011032">
    <property type="entry name" value="GroES-like_sf"/>
</dbReference>
<proteinExistence type="predicted"/>
<reference evidence="2" key="2">
    <citation type="submission" date="2023-05" db="EMBL/GenBank/DDBJ databases">
        <authorList>
            <consortium name="Lawrence Berkeley National Laboratory"/>
            <person name="Steindorff A."/>
            <person name="Hensen N."/>
            <person name="Bonometti L."/>
            <person name="Westerberg I."/>
            <person name="Brannstrom I.O."/>
            <person name="Guillou S."/>
            <person name="Cros-Aarteil S."/>
            <person name="Calhoun S."/>
            <person name="Haridas S."/>
            <person name="Kuo A."/>
            <person name="Mondo S."/>
            <person name="Pangilinan J."/>
            <person name="Riley R."/>
            <person name="Labutti K."/>
            <person name="Andreopoulos B."/>
            <person name="Lipzen A."/>
            <person name="Chen C."/>
            <person name="Yanf M."/>
            <person name="Daum C."/>
            <person name="Ng V."/>
            <person name="Clum A."/>
            <person name="Ohm R."/>
            <person name="Martin F."/>
            <person name="Silar P."/>
            <person name="Natvig D."/>
            <person name="Lalanne C."/>
            <person name="Gautier V."/>
            <person name="Ament-Velasquez S.L."/>
            <person name="Kruys A."/>
            <person name="Hutchinson M.I."/>
            <person name="Powell A.J."/>
            <person name="Barry K."/>
            <person name="Miller A.N."/>
            <person name="Grigoriev I.V."/>
            <person name="Debuchy R."/>
            <person name="Gladieux P."/>
            <person name="Thoren M.H."/>
            <person name="Johannesson H."/>
        </authorList>
    </citation>
    <scope>NUCLEOTIDE SEQUENCE</scope>
    <source>
        <strain evidence="2">CBS 892.96</strain>
    </source>
</reference>
<dbReference type="Gene3D" id="3.90.180.10">
    <property type="entry name" value="Medium-chain alcohol dehydrogenases, catalytic domain"/>
    <property type="match status" value="1"/>
</dbReference>
<gene>
    <name evidence="2" type="ORF">QBC36DRAFT_325791</name>
</gene>
<evidence type="ECO:0000313" key="2">
    <source>
        <dbReference type="EMBL" id="KAK4178026.1"/>
    </source>
</evidence>
<dbReference type="EMBL" id="MU866149">
    <property type="protein sequence ID" value="KAK4178026.1"/>
    <property type="molecule type" value="Genomic_DNA"/>
</dbReference>
<protein>
    <submittedName>
        <fullName evidence="2">Oxidoreductase</fullName>
    </submittedName>
</protein>
<accession>A0AAN7A7D2</accession>
<sequence>MTVCTLSAPSAMSSLPLSMKTLVQLSPHSPSITLTTSPLPVPSHSCDVLIKVYTTAPCKGELTWAANFPGVIPSTKTPVPSQDLAGTIVSLPSVPNTRGFKLGDRVYCRIDAARPGAAREYALARLSELALIPENLGWVEAAATPLSSLTAWQALFTHGGLNKDGLLEGKQNARGDNAKKRVLITGAAGGVGSWAVQLAALAGCQVVGLCGPNKVAHVKELGATEVLNYRDTSLQQWASSEGEADVVVDMVGGKTLGDSWFAVKHQGRVVSICGAPEGARPGDVRKEDVKSNFFIVEPSGENLAEIGRLVEDGKVRPTVDSVWAFEDYEAAFERLESGQTTGKVVIRVVDFDE</sequence>
<evidence type="ECO:0000313" key="3">
    <source>
        <dbReference type="Proteomes" id="UP001302321"/>
    </source>
</evidence>
<dbReference type="Pfam" id="PF13602">
    <property type="entry name" value="ADH_zinc_N_2"/>
    <property type="match status" value="1"/>
</dbReference>
<feature type="domain" description="Enoyl reductase (ER)" evidence="1">
    <location>
        <begin position="28"/>
        <end position="346"/>
    </location>
</feature>
<dbReference type="SUPFAM" id="SSF51735">
    <property type="entry name" value="NAD(P)-binding Rossmann-fold domains"/>
    <property type="match status" value="1"/>
</dbReference>
<dbReference type="SMART" id="SM00829">
    <property type="entry name" value="PKS_ER"/>
    <property type="match status" value="1"/>
</dbReference>
<dbReference type="Gene3D" id="3.40.50.720">
    <property type="entry name" value="NAD(P)-binding Rossmann-like Domain"/>
    <property type="match status" value="1"/>
</dbReference>
<dbReference type="PANTHER" id="PTHR11695:SF647">
    <property type="entry name" value="ENOYL REDUCTASE (ER) DOMAIN-CONTAINING PROTEIN"/>
    <property type="match status" value="1"/>
</dbReference>
<dbReference type="AlphaFoldDB" id="A0AAN7A7D2"/>
<dbReference type="PANTHER" id="PTHR11695">
    <property type="entry name" value="ALCOHOL DEHYDROGENASE RELATED"/>
    <property type="match status" value="1"/>
</dbReference>